<name>A0A6A6V1A0_9PLEO</name>
<reference evidence="2" key="1">
    <citation type="journal article" date="2020" name="Stud. Mycol.">
        <title>101 Dothideomycetes genomes: a test case for predicting lifestyles and emergence of pathogens.</title>
        <authorList>
            <person name="Haridas S."/>
            <person name="Albert R."/>
            <person name="Binder M."/>
            <person name="Bloem J."/>
            <person name="Labutti K."/>
            <person name="Salamov A."/>
            <person name="Andreopoulos B."/>
            <person name="Baker S."/>
            <person name="Barry K."/>
            <person name="Bills G."/>
            <person name="Bluhm B."/>
            <person name="Cannon C."/>
            <person name="Castanera R."/>
            <person name="Culley D."/>
            <person name="Daum C."/>
            <person name="Ezra D."/>
            <person name="Gonzalez J."/>
            <person name="Henrissat B."/>
            <person name="Kuo A."/>
            <person name="Liang C."/>
            <person name="Lipzen A."/>
            <person name="Lutzoni F."/>
            <person name="Magnuson J."/>
            <person name="Mondo S."/>
            <person name="Nolan M."/>
            <person name="Ohm R."/>
            <person name="Pangilinan J."/>
            <person name="Park H.-J."/>
            <person name="Ramirez L."/>
            <person name="Alfaro M."/>
            <person name="Sun H."/>
            <person name="Tritt A."/>
            <person name="Yoshinaga Y."/>
            <person name="Zwiers L.-H."/>
            <person name="Turgeon B."/>
            <person name="Goodwin S."/>
            <person name="Spatafora J."/>
            <person name="Crous P."/>
            <person name="Grigoriev I."/>
        </authorList>
    </citation>
    <scope>NUCLEOTIDE SEQUENCE</scope>
    <source>
        <strain evidence="2">CBS 119925</strain>
    </source>
</reference>
<protein>
    <submittedName>
        <fullName evidence="2">Uncharacterized protein</fullName>
    </submittedName>
</protein>
<accession>A0A6A6V1A0</accession>
<dbReference type="Proteomes" id="UP000799440">
    <property type="component" value="Unassembled WGS sequence"/>
</dbReference>
<evidence type="ECO:0000313" key="2">
    <source>
        <dbReference type="EMBL" id="KAF2743091.1"/>
    </source>
</evidence>
<evidence type="ECO:0000256" key="1">
    <source>
        <dbReference type="SAM" id="MobiDB-lite"/>
    </source>
</evidence>
<feature type="region of interest" description="Disordered" evidence="1">
    <location>
        <begin position="1"/>
        <end position="42"/>
    </location>
</feature>
<keyword evidence="3" id="KW-1185">Reference proteome</keyword>
<feature type="region of interest" description="Disordered" evidence="1">
    <location>
        <begin position="64"/>
        <end position="83"/>
    </location>
</feature>
<evidence type="ECO:0000313" key="3">
    <source>
        <dbReference type="Proteomes" id="UP000799440"/>
    </source>
</evidence>
<sequence length="179" mass="20048">MPGSSKHPIGRSSGQATPEIDKDQGHLTVPIQPPPDYSTVSQNNAAKNDRLVERLSKQLSEIVGQDHQFAPTTGPSQGRSIHGTLRDPVHVARKLMMIIMSKNPHFPSLDPESVQVVIMTLQDQGYHERKFCVVSTQEDQVRVIFMVKLKNHTTSEFLLQFLKVLDMEMNLVLETALIV</sequence>
<dbReference type="AlphaFoldDB" id="A0A6A6V1A0"/>
<feature type="compositionally biased region" description="Polar residues" evidence="1">
    <location>
        <begin position="70"/>
        <end position="79"/>
    </location>
</feature>
<gene>
    <name evidence="2" type="ORF">M011DRAFT_481050</name>
</gene>
<proteinExistence type="predicted"/>
<organism evidence="2 3">
    <name type="scientific">Sporormia fimetaria CBS 119925</name>
    <dbReference type="NCBI Taxonomy" id="1340428"/>
    <lineage>
        <taxon>Eukaryota</taxon>
        <taxon>Fungi</taxon>
        <taxon>Dikarya</taxon>
        <taxon>Ascomycota</taxon>
        <taxon>Pezizomycotina</taxon>
        <taxon>Dothideomycetes</taxon>
        <taxon>Pleosporomycetidae</taxon>
        <taxon>Pleosporales</taxon>
        <taxon>Sporormiaceae</taxon>
        <taxon>Sporormia</taxon>
    </lineage>
</organism>
<dbReference type="EMBL" id="MU006600">
    <property type="protein sequence ID" value="KAF2743091.1"/>
    <property type="molecule type" value="Genomic_DNA"/>
</dbReference>